<accession>A0AAD2CNH2</accession>
<gene>
    <name evidence="2" type="ORF">CYCCA115_LOCUS2146</name>
</gene>
<sequence length="752" mass="84094">MASGNVQHQENGGGGNFQDDFAAALMTTEELRQKLNTPQSQQQAPKPLRAEQVLSIRHRMEDMMGQLYSLNPSDDVEADLRKHCHQKASGVALSALQYVITKEEKDPEESDTELERDCQGAIARIAELNLVLHQDSKDTVKLIIETYTSYQRKVLRLRSKPSIARLVAFRQQESPIIGEEEDDDEESAKTQHAHVITTILAQASALVHPLIMWKSGLPEDLIDLNLLCTESIKTLDGQAQSLTQTVAGWCFEDRKIDEWMTKSANETQCLNDTSELDTLVDELAFCCQVFARYIELLDNSSTETIIKDLHPEWTWKYASLERYLTTQQTLLALQMAKPVQIVLGTAIQVPSVVEDAQFLSTRALDRAASTRSTQAIGTVAHSIANDVWSKEITTGVYHALVEHKGCWEEPAVLEPTSPTRAAPGAPSSNSFAQALMGALDEDLNTNEQSMSSPPRSNRNAVPQPPSSGSILGSISSSLGGGEKMQQIRLDIYFCALNGMHSASVACSSLVSFLDSLLPTEDDESAKQVSPMTQLAREELFQYSGDYQHMMREQASRVVNEFGGYVTDAAVYKGSHYIPVLRYYLEREDYELANAEDLQKAEDDARLHKFIVVPFEESRLLKQFNKCDADVLKTICEEIVIVLVDLFLDCIFSQTITKRFTDWGSLLLSKQVRTIKNYISGLMESSSEHAIPTLPQWERLSQVVTILQLEKPSDWSYYRGSSTLTRDEVERTMRLRVDFSPDVIASVVSTIKS</sequence>
<reference evidence="2" key="1">
    <citation type="submission" date="2023-08" db="EMBL/GenBank/DDBJ databases">
        <authorList>
            <person name="Audoor S."/>
            <person name="Bilcke G."/>
        </authorList>
    </citation>
    <scope>NUCLEOTIDE SEQUENCE</scope>
</reference>
<evidence type="ECO:0000256" key="1">
    <source>
        <dbReference type="SAM" id="MobiDB-lite"/>
    </source>
</evidence>
<dbReference type="AlphaFoldDB" id="A0AAD2CNH2"/>
<dbReference type="PANTHER" id="PTHR24016:SF0">
    <property type="entry name" value="CONSERVED OLIGOMERIC GOLGI COMPLEX SUBUNIT 4"/>
    <property type="match status" value="1"/>
</dbReference>
<dbReference type="PANTHER" id="PTHR24016">
    <property type="entry name" value="CONSERVED OLIGOMERIC GOLGI COMPLEX SUBUNIT 4"/>
    <property type="match status" value="1"/>
</dbReference>
<dbReference type="EMBL" id="CAKOGP040000113">
    <property type="protein sequence ID" value="CAJ1930907.1"/>
    <property type="molecule type" value="Genomic_DNA"/>
</dbReference>
<name>A0AAD2CNH2_9STRA</name>
<evidence type="ECO:0000313" key="2">
    <source>
        <dbReference type="EMBL" id="CAJ1930907.1"/>
    </source>
</evidence>
<feature type="compositionally biased region" description="Polar residues" evidence="1">
    <location>
        <begin position="445"/>
        <end position="460"/>
    </location>
</feature>
<feature type="region of interest" description="Disordered" evidence="1">
    <location>
        <begin position="444"/>
        <end position="475"/>
    </location>
</feature>
<comment type="caution">
    <text evidence="2">The sequence shown here is derived from an EMBL/GenBank/DDBJ whole genome shotgun (WGS) entry which is preliminary data.</text>
</comment>
<dbReference type="Proteomes" id="UP001295423">
    <property type="component" value="Unassembled WGS sequence"/>
</dbReference>
<dbReference type="Gene3D" id="1.20.58.1970">
    <property type="match status" value="1"/>
</dbReference>
<organism evidence="2 3">
    <name type="scientific">Cylindrotheca closterium</name>
    <dbReference type="NCBI Taxonomy" id="2856"/>
    <lineage>
        <taxon>Eukaryota</taxon>
        <taxon>Sar</taxon>
        <taxon>Stramenopiles</taxon>
        <taxon>Ochrophyta</taxon>
        <taxon>Bacillariophyta</taxon>
        <taxon>Bacillariophyceae</taxon>
        <taxon>Bacillariophycidae</taxon>
        <taxon>Bacillariales</taxon>
        <taxon>Bacillariaceae</taxon>
        <taxon>Cylindrotheca</taxon>
    </lineage>
</organism>
<proteinExistence type="predicted"/>
<feature type="compositionally biased region" description="Low complexity" evidence="1">
    <location>
        <begin position="466"/>
        <end position="475"/>
    </location>
</feature>
<dbReference type="InterPro" id="IPR048682">
    <property type="entry name" value="COG4"/>
</dbReference>
<protein>
    <submittedName>
        <fullName evidence="2">Uncharacterized protein</fullName>
    </submittedName>
</protein>
<keyword evidence="3" id="KW-1185">Reference proteome</keyword>
<evidence type="ECO:0000313" key="3">
    <source>
        <dbReference type="Proteomes" id="UP001295423"/>
    </source>
</evidence>